<comment type="similarity">
    <text evidence="1">Belongs to the glycosyltransferase group 1 family. Glycosyltransferase 4 subfamily.</text>
</comment>
<organism evidence="9 10">
    <name type="scientific">Lentzea alba</name>
    <dbReference type="NCBI Taxonomy" id="2714351"/>
    <lineage>
        <taxon>Bacteria</taxon>
        <taxon>Bacillati</taxon>
        <taxon>Actinomycetota</taxon>
        <taxon>Actinomycetes</taxon>
        <taxon>Pseudonocardiales</taxon>
        <taxon>Pseudonocardiaceae</taxon>
        <taxon>Lentzea</taxon>
    </lineage>
</organism>
<evidence type="ECO:0000256" key="3">
    <source>
        <dbReference type="ARBA" id="ARBA00022526"/>
    </source>
</evidence>
<evidence type="ECO:0000256" key="2">
    <source>
        <dbReference type="ARBA" id="ARBA00011738"/>
    </source>
</evidence>
<reference evidence="9 10" key="1">
    <citation type="submission" date="2020-03" db="EMBL/GenBank/DDBJ databases">
        <title>Isolation and identification of active actinomycetes.</title>
        <authorList>
            <person name="Sun X."/>
        </authorList>
    </citation>
    <scope>NUCLEOTIDE SEQUENCE [LARGE SCALE GENOMIC DNA]</scope>
    <source>
        <strain evidence="9 10">NEAU-D13</strain>
    </source>
</reference>
<evidence type="ECO:0000259" key="8">
    <source>
        <dbReference type="Pfam" id="PF21269"/>
    </source>
</evidence>
<comment type="subunit">
    <text evidence="2">Homodimer.</text>
</comment>
<dbReference type="Proteomes" id="UP000481360">
    <property type="component" value="Unassembled WGS sequence"/>
</dbReference>
<dbReference type="EMBL" id="JAAMPJ010000009">
    <property type="protein sequence ID" value="NGY63144.1"/>
    <property type="molecule type" value="Genomic_DNA"/>
</dbReference>
<feature type="domain" description="Glycosyl transferase family 1" evidence="7">
    <location>
        <begin position="213"/>
        <end position="387"/>
    </location>
</feature>
<proteinExistence type="inferred from homology"/>
<evidence type="ECO:0000256" key="5">
    <source>
        <dbReference type="ARBA" id="ARBA00022679"/>
    </source>
</evidence>
<keyword evidence="5 9" id="KW-0808">Transferase</keyword>
<dbReference type="SUPFAM" id="SSF53756">
    <property type="entry name" value="UDP-Glycosyltransferase/glycogen phosphorylase"/>
    <property type="match status" value="1"/>
</dbReference>
<feature type="domain" description="Trehalose synthase N-terminal" evidence="8">
    <location>
        <begin position="17"/>
        <end position="163"/>
    </location>
</feature>
<dbReference type="RefSeq" id="WP_166051273.1">
    <property type="nucleotide sequence ID" value="NZ_JAAMPJ010000009.1"/>
</dbReference>
<evidence type="ECO:0000256" key="6">
    <source>
        <dbReference type="ARBA" id="ARBA00023277"/>
    </source>
</evidence>
<dbReference type="PANTHER" id="PTHR47779:SF1">
    <property type="entry name" value="SYNTHASE (CCG-9), PUTATIVE (AFU_ORTHOLOGUE AFUA_3G12100)-RELATED"/>
    <property type="match status" value="1"/>
</dbReference>
<keyword evidence="10" id="KW-1185">Reference proteome</keyword>
<comment type="caution">
    <text evidence="9">The sequence shown here is derived from an EMBL/GenBank/DDBJ whole genome shotgun (WGS) entry which is preliminary data.</text>
</comment>
<dbReference type="AlphaFoldDB" id="A0A7C9RUJ2"/>
<keyword evidence="4" id="KW-0328">Glycosyltransferase</keyword>
<evidence type="ECO:0000259" key="7">
    <source>
        <dbReference type="Pfam" id="PF00534"/>
    </source>
</evidence>
<evidence type="ECO:0000313" key="10">
    <source>
        <dbReference type="Proteomes" id="UP000481360"/>
    </source>
</evidence>
<dbReference type="GO" id="GO:0016757">
    <property type="term" value="F:glycosyltransferase activity"/>
    <property type="evidence" value="ECO:0007669"/>
    <property type="project" value="UniProtKB-KW"/>
</dbReference>
<gene>
    <name evidence="9" type="ORF">G7043_29920</name>
</gene>
<dbReference type="Gene3D" id="3.40.50.2000">
    <property type="entry name" value="Glycogen Phosphorylase B"/>
    <property type="match status" value="2"/>
</dbReference>
<dbReference type="GO" id="GO:0006006">
    <property type="term" value="P:glucose metabolic process"/>
    <property type="evidence" value="ECO:0007669"/>
    <property type="project" value="UniProtKB-KW"/>
</dbReference>
<dbReference type="InterPro" id="IPR049438">
    <property type="entry name" value="TreT_GT1"/>
</dbReference>
<dbReference type="Pfam" id="PF00534">
    <property type="entry name" value="Glycos_transf_1"/>
    <property type="match status" value="1"/>
</dbReference>
<dbReference type="InterPro" id="IPR001296">
    <property type="entry name" value="Glyco_trans_1"/>
</dbReference>
<keyword evidence="6" id="KW-0119">Carbohydrate metabolism</keyword>
<dbReference type="Pfam" id="PF21269">
    <property type="entry name" value="TreT_GT1"/>
    <property type="match status" value="1"/>
</dbReference>
<keyword evidence="3" id="KW-0313">Glucose metabolism</keyword>
<protein>
    <submittedName>
        <fullName evidence="9">Glycosyltransferase</fullName>
    </submittedName>
</protein>
<name>A0A7C9RUJ2_9PSEU</name>
<evidence type="ECO:0000256" key="1">
    <source>
        <dbReference type="ARBA" id="ARBA00009481"/>
    </source>
</evidence>
<dbReference type="InterPro" id="IPR052078">
    <property type="entry name" value="Trehalose_Metab_GTase"/>
</dbReference>
<evidence type="ECO:0000313" key="9">
    <source>
        <dbReference type="EMBL" id="NGY63144.1"/>
    </source>
</evidence>
<sequence length="410" mass="44210">MTPRWVRTSPVRPRMVHVNSTATGGGVAELLHRLVPALNASWAVIDGTAEFFAITKQLHNLLHDRADPAVLADPATRATYDEVLAPQAEWLAGQLDRGDVVVLHDPQTLGMAPELARHARVFWHCHIGTCTENAPGPAAVWRFFAEQLPAVDGVICTLPQFAPPDVRTFVVAPAIDPGAPKNRELTDGEISALLAEIGLTTQASSALAAVEQQAPIPPHVRTVLQVSRWDPLKDMPGVLRCLRHLPDDVHLVLAGTNPDDIPDDPEGFAVLAEVRAALSELDQRDRVHLVLTSTEDPERAALLINALQRKADVVLQKSIEEGFGLTVTEAMAKGKPVVAADVGGLRAQVVTGTGLLVDPTDPAAVAKALLALLDDPERRRELGVNAAAHVARGYTLDRLVADYRTLTDWR</sequence>
<dbReference type="PANTHER" id="PTHR47779">
    <property type="entry name" value="SYNTHASE (CCG-9), PUTATIVE (AFU_ORTHOLOGUE AFUA_3G12100)-RELATED"/>
    <property type="match status" value="1"/>
</dbReference>
<accession>A0A7C9RUJ2</accession>
<evidence type="ECO:0000256" key="4">
    <source>
        <dbReference type="ARBA" id="ARBA00022676"/>
    </source>
</evidence>